<organism evidence="2 3">
    <name type="scientific">Phyllosticta citricarpa</name>
    <dbReference type="NCBI Taxonomy" id="55181"/>
    <lineage>
        <taxon>Eukaryota</taxon>
        <taxon>Fungi</taxon>
        <taxon>Dikarya</taxon>
        <taxon>Ascomycota</taxon>
        <taxon>Pezizomycotina</taxon>
        <taxon>Dothideomycetes</taxon>
        <taxon>Dothideomycetes incertae sedis</taxon>
        <taxon>Botryosphaeriales</taxon>
        <taxon>Phyllostictaceae</taxon>
        <taxon>Phyllosticta</taxon>
    </lineage>
</organism>
<feature type="region of interest" description="Disordered" evidence="1">
    <location>
        <begin position="118"/>
        <end position="181"/>
    </location>
</feature>
<dbReference type="Proteomes" id="UP001365128">
    <property type="component" value="Unassembled WGS sequence"/>
</dbReference>
<keyword evidence="3" id="KW-1185">Reference proteome</keyword>
<proteinExistence type="predicted"/>
<feature type="compositionally biased region" description="Low complexity" evidence="1">
    <location>
        <begin position="47"/>
        <end position="57"/>
    </location>
</feature>
<gene>
    <name evidence="2" type="ORF">IWX46DRAFT_190517</name>
</gene>
<name>A0ABR1LYR0_9PEZI</name>
<dbReference type="InterPro" id="IPR038886">
    <property type="entry name" value="E3_SLX5/Rfp1"/>
</dbReference>
<evidence type="ECO:0000313" key="3">
    <source>
        <dbReference type="Proteomes" id="UP001365128"/>
    </source>
</evidence>
<sequence>MFNPYLCDYPSHHRRSPKRTHAEMERSHRENTDASASRHSTSHSHRTSSPLPDSPLSNNHHHQQHQQQQQHQQRRSHPQTSGLHLPPIRPRFAGDGFDYRRPVMSTAAAANSSASNVIDLTSDDDTGTRAVPAASTRATRPPRFPREIIDLCDDDPQPERANSSRQRNRAPSSPEVEVTFSRRVPREQRAEFDEVTRFFREALQGAQQEQRRGGANGGPPRFLQPPQTNHRTIEQYNQILNERTSVRRGNAAGRSRGERGEGQARQLPLPFLARAIATHDHDDILNVGTRPQIMEGLFNYTDVAFNLGDREPSPATYSAPDAAGPGFTRSPEENEVLVCPNCDSELCAGDEGSLKRQVWIIKGCGHAYCGECTMYRTSTRRKGKDCAGLAATFSRCVVKGCEKKCSNRSHMIQLFL</sequence>
<evidence type="ECO:0000256" key="1">
    <source>
        <dbReference type="SAM" id="MobiDB-lite"/>
    </source>
</evidence>
<feature type="region of interest" description="Disordered" evidence="1">
    <location>
        <begin position="1"/>
        <end position="97"/>
    </location>
</feature>
<evidence type="ECO:0008006" key="4">
    <source>
        <dbReference type="Google" id="ProtNLM"/>
    </source>
</evidence>
<comment type="caution">
    <text evidence="2">The sequence shown here is derived from an EMBL/GenBank/DDBJ whole genome shotgun (WGS) entry which is preliminary data.</text>
</comment>
<feature type="compositionally biased region" description="Basic and acidic residues" evidence="1">
    <location>
        <begin position="20"/>
        <end position="32"/>
    </location>
</feature>
<dbReference type="PANTHER" id="PTHR28042">
    <property type="entry name" value="E3 UBIQUITIN-PROTEIN LIGASE COMPLEX SLX5-SLX8 SUBUNIT SLX5"/>
    <property type="match status" value="1"/>
</dbReference>
<feature type="compositionally biased region" description="Polar residues" evidence="1">
    <location>
        <begin position="160"/>
        <end position="171"/>
    </location>
</feature>
<protein>
    <recommendedName>
        <fullName evidence="4">RING-type domain-containing protein</fullName>
    </recommendedName>
</protein>
<feature type="region of interest" description="Disordered" evidence="1">
    <location>
        <begin position="205"/>
        <end position="264"/>
    </location>
</feature>
<accession>A0ABR1LYR0</accession>
<reference evidence="2 3" key="1">
    <citation type="submission" date="2024-04" db="EMBL/GenBank/DDBJ databases">
        <title>Phyllosticta paracitricarpa is synonymous to the EU quarantine fungus P. citricarpa based on phylogenomic analyses.</title>
        <authorList>
            <consortium name="Lawrence Berkeley National Laboratory"/>
            <person name="Van Ingen-Buijs V.A."/>
            <person name="Van Westerhoven A.C."/>
            <person name="Haridas S."/>
            <person name="Skiadas P."/>
            <person name="Martin F."/>
            <person name="Groenewald J.Z."/>
            <person name="Crous P.W."/>
            <person name="Seidl M.F."/>
        </authorList>
    </citation>
    <scope>NUCLEOTIDE SEQUENCE [LARGE SCALE GENOMIC DNA]</scope>
    <source>
        <strain evidence="2 3">CBS 122670</strain>
    </source>
</reference>
<dbReference type="PANTHER" id="PTHR28042:SF1">
    <property type="entry name" value="E3 UBIQUITIN-PROTEIN LIGASE COMPLEX SLX5-SLX8 SUBUNIT SLX5"/>
    <property type="match status" value="1"/>
</dbReference>
<feature type="compositionally biased region" description="Polar residues" evidence="1">
    <location>
        <begin position="225"/>
        <end position="243"/>
    </location>
</feature>
<dbReference type="EMBL" id="JBBPDW010000026">
    <property type="protein sequence ID" value="KAK7540300.1"/>
    <property type="molecule type" value="Genomic_DNA"/>
</dbReference>
<evidence type="ECO:0000313" key="2">
    <source>
        <dbReference type="EMBL" id="KAK7540300.1"/>
    </source>
</evidence>